<evidence type="ECO:0000313" key="1">
    <source>
        <dbReference type="EnsemblPlants" id="TraesCS4B02G131300.1.cds1"/>
    </source>
</evidence>
<reference evidence="1" key="2">
    <citation type="submission" date="2018-10" db="UniProtKB">
        <authorList>
            <consortium name="EnsemblPlants"/>
        </authorList>
    </citation>
    <scope>IDENTIFICATION</scope>
</reference>
<dbReference type="Proteomes" id="UP000019116">
    <property type="component" value="Chromosome 4B"/>
</dbReference>
<protein>
    <submittedName>
        <fullName evidence="1">Uncharacterized protein</fullName>
    </submittedName>
</protein>
<evidence type="ECO:0000313" key="2">
    <source>
        <dbReference type="Proteomes" id="UP000019116"/>
    </source>
</evidence>
<proteinExistence type="predicted"/>
<dbReference type="Gramene" id="TraesCS4B02G131300.1">
    <property type="protein sequence ID" value="TraesCS4B02G131300.1.cds1"/>
    <property type="gene ID" value="TraesCS4B02G131300"/>
</dbReference>
<sequence length="107" mass="11680">MLIILSIEMYFHHAGRERSKNIFRTNRDLVSEVVATVGGAGGRRKMAGPVGKVLREQGWVGEIAAPFLLQQQSAGRGADGEHCNSGNVGGRGYHKCEKEPMFLTRLA</sequence>
<dbReference type="Gramene" id="TraesCAD_scaffold_035486_01G000200.1">
    <property type="protein sequence ID" value="TraesCAD_scaffold_035486_01G000200.1"/>
    <property type="gene ID" value="TraesCAD_scaffold_035486_01G000200"/>
</dbReference>
<accession>A0A3B6IPD2</accession>
<dbReference type="Gramene" id="TraesRN4B0100321800.1">
    <property type="protein sequence ID" value="TraesRN4B0100321800.1"/>
    <property type="gene ID" value="TraesRN4B0100321800"/>
</dbReference>
<dbReference type="EnsemblPlants" id="TraesCS4B02G131300.1">
    <property type="protein sequence ID" value="TraesCS4B02G131300.1.cds1"/>
    <property type="gene ID" value="TraesCS4B02G131300"/>
</dbReference>
<dbReference type="AlphaFoldDB" id="A0A3B6IPD2"/>
<reference evidence="1" key="1">
    <citation type="submission" date="2018-08" db="EMBL/GenBank/DDBJ databases">
        <authorList>
            <person name="Rossello M."/>
        </authorList>
    </citation>
    <scope>NUCLEOTIDE SEQUENCE [LARGE SCALE GENOMIC DNA]</scope>
    <source>
        <strain evidence="1">cv. Chinese Spring</strain>
    </source>
</reference>
<dbReference type="Gramene" id="TraesROB_scaffold_057867_01G000200.1">
    <property type="protein sequence ID" value="TraesROB_scaffold_057867_01G000200.1"/>
    <property type="gene ID" value="TraesROB_scaffold_057867_01G000200"/>
</dbReference>
<dbReference type="Gramene" id="TraesCS4B03G0308100.1">
    <property type="protein sequence ID" value="TraesCS4B03G0308100.1.CDS1"/>
    <property type="gene ID" value="TraesCS4B03G0308100"/>
</dbReference>
<dbReference type="Gramene" id="TraesWEE_scaffold_002036_01G000200.1">
    <property type="protein sequence ID" value="TraesWEE_scaffold_002036_01G000200.1"/>
    <property type="gene ID" value="TraesWEE_scaffold_002036_01G000200"/>
</dbReference>
<keyword evidence="2" id="KW-1185">Reference proteome</keyword>
<dbReference type="Gramene" id="TraesCLE_scaffold_024498_01G000400.1">
    <property type="protein sequence ID" value="TraesCLE_scaffold_024498_01G000400.1"/>
    <property type="gene ID" value="TraesCLE_scaffold_024498_01G000400"/>
</dbReference>
<name>A0A3B6IPD2_WHEAT</name>
<organism evidence="1">
    <name type="scientific">Triticum aestivum</name>
    <name type="common">Wheat</name>
    <dbReference type="NCBI Taxonomy" id="4565"/>
    <lineage>
        <taxon>Eukaryota</taxon>
        <taxon>Viridiplantae</taxon>
        <taxon>Streptophyta</taxon>
        <taxon>Embryophyta</taxon>
        <taxon>Tracheophyta</taxon>
        <taxon>Spermatophyta</taxon>
        <taxon>Magnoliopsida</taxon>
        <taxon>Liliopsida</taxon>
        <taxon>Poales</taxon>
        <taxon>Poaceae</taxon>
        <taxon>BOP clade</taxon>
        <taxon>Pooideae</taxon>
        <taxon>Triticodae</taxon>
        <taxon>Triticeae</taxon>
        <taxon>Triticinae</taxon>
        <taxon>Triticum</taxon>
    </lineage>
</organism>